<accession>A0A016WTP8</accession>
<name>A0A016WTP8_9BILA</name>
<dbReference type="Proteomes" id="UP000024635">
    <property type="component" value="Unassembled WGS sequence"/>
</dbReference>
<gene>
    <name evidence="1" type="primary">Acey_s0524.g2918</name>
    <name evidence="1" type="ORF">Y032_0524g2918</name>
</gene>
<dbReference type="EMBL" id="JARK01000124">
    <property type="protein sequence ID" value="EYC42612.1"/>
    <property type="molecule type" value="Genomic_DNA"/>
</dbReference>
<evidence type="ECO:0000313" key="1">
    <source>
        <dbReference type="EMBL" id="EYC42612.1"/>
    </source>
</evidence>
<dbReference type="AlphaFoldDB" id="A0A016WTP8"/>
<keyword evidence="2" id="KW-1185">Reference proteome</keyword>
<protein>
    <submittedName>
        <fullName evidence="1">Uncharacterized protein</fullName>
    </submittedName>
</protein>
<evidence type="ECO:0000313" key="2">
    <source>
        <dbReference type="Proteomes" id="UP000024635"/>
    </source>
</evidence>
<proteinExistence type="predicted"/>
<reference evidence="2" key="1">
    <citation type="journal article" date="2015" name="Nat. Genet.">
        <title>The genome and transcriptome of the zoonotic hookworm Ancylostoma ceylanicum identify infection-specific gene families.</title>
        <authorList>
            <person name="Schwarz E.M."/>
            <person name="Hu Y."/>
            <person name="Antoshechkin I."/>
            <person name="Miller M.M."/>
            <person name="Sternberg P.W."/>
            <person name="Aroian R.V."/>
        </authorList>
    </citation>
    <scope>NUCLEOTIDE SEQUENCE</scope>
    <source>
        <strain evidence="2">HY135</strain>
    </source>
</reference>
<sequence>MPGGWIADLRTTAPAEHLPGRLLLLQANPSPAKAGSTFACAPKLPTVPLLNCYTNWLWYILWCSDTDACDQPSNTTDSTAAHGMLQGAATIPRNSFKHTFACVSCIGNNEDLVDNTAGAFACNGTVYRTEENSLL</sequence>
<organism evidence="1 2">
    <name type="scientific">Ancylostoma ceylanicum</name>
    <dbReference type="NCBI Taxonomy" id="53326"/>
    <lineage>
        <taxon>Eukaryota</taxon>
        <taxon>Metazoa</taxon>
        <taxon>Ecdysozoa</taxon>
        <taxon>Nematoda</taxon>
        <taxon>Chromadorea</taxon>
        <taxon>Rhabditida</taxon>
        <taxon>Rhabditina</taxon>
        <taxon>Rhabditomorpha</taxon>
        <taxon>Strongyloidea</taxon>
        <taxon>Ancylostomatidae</taxon>
        <taxon>Ancylostomatinae</taxon>
        <taxon>Ancylostoma</taxon>
    </lineage>
</organism>
<comment type="caution">
    <text evidence="1">The sequence shown here is derived from an EMBL/GenBank/DDBJ whole genome shotgun (WGS) entry which is preliminary data.</text>
</comment>